<dbReference type="Gene3D" id="1.25.10.10">
    <property type="entry name" value="Leucine-rich Repeat Variant"/>
    <property type="match status" value="1"/>
</dbReference>
<dbReference type="GO" id="GO:0043023">
    <property type="term" value="F:ribosomal large subunit binding"/>
    <property type="evidence" value="ECO:0007669"/>
    <property type="project" value="TreeGrafter"/>
</dbReference>
<evidence type="ECO:0000256" key="8">
    <source>
        <dbReference type="ARBA" id="ARBA00022679"/>
    </source>
</evidence>
<comment type="subunit">
    <text evidence="15">Component of the ribosome quality control complex (RQC).</text>
</comment>
<keyword evidence="8 15" id="KW-0808">Transferase</keyword>
<organism evidence="18 19">
    <name type="scientific">Trypanosoma equiperdum</name>
    <dbReference type="NCBI Taxonomy" id="5694"/>
    <lineage>
        <taxon>Eukaryota</taxon>
        <taxon>Discoba</taxon>
        <taxon>Euglenozoa</taxon>
        <taxon>Kinetoplastea</taxon>
        <taxon>Metakinetoplastina</taxon>
        <taxon>Trypanosomatida</taxon>
        <taxon>Trypanosomatidae</taxon>
        <taxon>Trypanosoma</taxon>
    </lineage>
</organism>
<evidence type="ECO:0000256" key="2">
    <source>
        <dbReference type="ARBA" id="ARBA00004514"/>
    </source>
</evidence>
<dbReference type="GO" id="GO:0016567">
    <property type="term" value="P:protein ubiquitination"/>
    <property type="evidence" value="ECO:0007669"/>
    <property type="project" value="UniProtKB-UniPathway"/>
</dbReference>
<evidence type="ECO:0000256" key="13">
    <source>
        <dbReference type="ARBA" id="ARBA00022833"/>
    </source>
</evidence>
<evidence type="ECO:0000256" key="4">
    <source>
        <dbReference type="ARBA" id="ARBA00007997"/>
    </source>
</evidence>
<dbReference type="GO" id="GO:1990116">
    <property type="term" value="P:ribosome-associated ubiquitin-dependent protein catabolic process"/>
    <property type="evidence" value="ECO:0007669"/>
    <property type="project" value="UniProtKB-UniRule"/>
</dbReference>
<dbReference type="EMBL" id="CZPT02000533">
    <property type="protein sequence ID" value="SCU66409.1"/>
    <property type="molecule type" value="Genomic_DNA"/>
</dbReference>
<dbReference type="VEuPathDB" id="TriTrypDB:TEOVI_000492900"/>
<evidence type="ECO:0000256" key="9">
    <source>
        <dbReference type="ARBA" id="ARBA00022723"/>
    </source>
</evidence>
<dbReference type="GeneID" id="92378869"/>
<keyword evidence="10" id="KW-0677">Repeat</keyword>
<dbReference type="InterPro" id="IPR013083">
    <property type="entry name" value="Znf_RING/FYVE/PHD"/>
</dbReference>
<dbReference type="SUPFAM" id="SSF48371">
    <property type="entry name" value="ARM repeat"/>
    <property type="match status" value="1"/>
</dbReference>
<protein>
    <recommendedName>
        <fullName evidence="6 15">E3 ubiquitin-protein ligase listerin</fullName>
        <ecNumber evidence="5 15">2.3.2.27</ecNumber>
    </recommendedName>
    <alternativeName>
        <fullName evidence="15">RING-type E3 ubiquitin transferase listerin</fullName>
    </alternativeName>
</protein>
<dbReference type="PANTHER" id="PTHR12389">
    <property type="entry name" value="ZINC FINGER PROTEIN 294"/>
    <property type="match status" value="1"/>
</dbReference>
<evidence type="ECO:0000256" key="14">
    <source>
        <dbReference type="PROSITE-ProRule" id="PRU00175"/>
    </source>
</evidence>
<keyword evidence="19" id="KW-1185">Reference proteome</keyword>
<keyword evidence="11 14" id="KW-0863">Zinc-finger</keyword>
<sequence length="1706" mass="186547">MPPRPAKGRAALSFVASRGIPDSLESFLGDFSQPVKSNTEGSAMMEVNLKLLQKSNETTVLKALVELNRGASAMSEEELVHYLPQVVEAVVRHAEHSNASVRSGVFALLHEFLLRGSLLQQAVTKRLPKLASAWVSRMCDMEPSVRRDASDAFNAAYTTEVLKQHADSIVTDLISNYEEIIAQSRGKPLQDDTLDRRSNALYSCVCAMGHMLRVGAPASACHKVIEFVEGNSVQPIMPPPEGVTKGSMVVKAPVVRSASLILLRDILSSKLATLRVHQQVSTALYNAMSDRCAVVLRRAWELQLLWFGSDSSSALSHMQGGFLRVVMNSITDCNDPEVAEIIYPSLVPLLVPVTRSSAFASAIEEFSEVLQRKILNVSDVVQREWDLVLSSLMRVWELRCVRSAKLGEGHEREGATMFSSIVATLATALEQPARRGRLLSTTASVVAQTLERVARHTECFSECVQLLCGPTDSFSQRTGGGASAALVESFDVLQAALIGSSVSLPGVLVGAETLMAKYVEKKQWNILAELLQSMTDAYGSCVREEHAHSPVGIPSKEIQKLVTNGVLRAVRLSISAERKDSDGVEPMHPLQRVLSYVLQWSDDDALSELQQIAATVGPGPFWLKDLLRSHELRDPERLITLFSKACEEADFRTVELCVDSLLGEQEVNPRPLTSAEKKGLRQAVQESLRKLHLLVSVDNDESEEEAEESSKEGDSGSGYDGSGAGDSSGDEGSEGAAEADGSGNEGDSNSGTLVQQQLIAWARFLRSGEPFASLLEVSSEDIDLPMVFRIVASIAPRLHAEQYMSIKALRMALQMEEDPLLVAMSKKIHSIDSKAFNVVVESIEQLLNSYGVSVEERDTVSLELFDSVMSDPQSSIAACGRLQHIVPFASCSLIQGIACSGDVWLEHQVHLRANVAATGTGKVPFALLDQYSPLCGIVPSMLRCVRTSQLIHLLASSVELNSASAAVVGRPLLHAAHVQEVLAEPTRRLLVTKLLPRVLLSISSPKEVDTLLLRGEEVHKLLFTLAVVIRDTAVHSSGDAFNSSVRCIVSTITQWIAEAALLHVGDAPTHEEAIRHYRALFSTLDEAADIVGDSFLAKVPSGEAASAIQESMCMIPTLHPNTGLLAMTLHRHLSHLPVVRGDTVRQVIDYARKKKPLDGLEFLAELTSSRIIDTEAYNELVHVFTRLLASSFRLRYMPPNNCLVSQAPNDAPISLCDTQRAVVAVVSARRGINLHNRVDDTLRSSINLVLFDAVAGSVVSLKQANEEELSLMTKLIAFTSNCLSDLGSSDVTVLRASEVSVTKVAAVMNYAYQWLCATSITRLDSIGMETVTSAIRAIALLSNLTLVRSGFVLLPIMRQITGRRSMKDIREEFSSKSPAKAIIFRRQAAVIAKTNKQKLTLFPHLLAWCVTLSGPVQERVSKEWREEVFQLLDVLCALLLSPAVPGSKRVENTYLCNGNGSSGAGEQLGFEIIALTRPNAADPMRELAKGAAAVFALLLQSSTLSIVKSWLETVERKLQDYFYTFVEEHLSPCLIRESLLMVLSKNPTGGSTFDVNERYTVSVCTLRNRITLKYTVEDTDSTVHIEFKPDFPLRPPVVTCEKTRGCGVSADKWHVWMRKMTVLLFGGSSNVWDCVMLFGRNMDEHFSGKDPCPICFAIVSASSNRLPDMQCAVCRNSAIHSDCLYSWWATGGRTVCPLCRSPWVAT</sequence>
<dbReference type="GO" id="GO:0005829">
    <property type="term" value="C:cytosol"/>
    <property type="evidence" value="ECO:0007669"/>
    <property type="project" value="UniProtKB-SubCell"/>
</dbReference>
<feature type="domain" description="RING-type" evidence="17">
    <location>
        <begin position="1652"/>
        <end position="1700"/>
    </location>
</feature>
<dbReference type="Proteomes" id="UP000195570">
    <property type="component" value="Unassembled WGS sequence"/>
</dbReference>
<dbReference type="CDD" id="cd16491">
    <property type="entry name" value="RING-CH-C4HC3_LTN1"/>
    <property type="match status" value="1"/>
</dbReference>
<evidence type="ECO:0000256" key="1">
    <source>
        <dbReference type="ARBA" id="ARBA00000900"/>
    </source>
</evidence>
<keyword evidence="9 15" id="KW-0479">Metal-binding</keyword>
<dbReference type="UniPathway" id="UPA00143"/>
<dbReference type="PANTHER" id="PTHR12389:SF0">
    <property type="entry name" value="E3 UBIQUITIN-PROTEIN LIGASE LISTERIN"/>
    <property type="match status" value="1"/>
</dbReference>
<keyword evidence="12 15" id="KW-0833">Ubl conjugation pathway</keyword>
<comment type="subcellular location">
    <subcellularLocation>
        <location evidence="2">Cytoplasm</location>
        <location evidence="2">Cytosol</location>
    </subcellularLocation>
</comment>
<accession>A0A1G4I405</accession>
<evidence type="ECO:0000256" key="16">
    <source>
        <dbReference type="SAM" id="MobiDB-lite"/>
    </source>
</evidence>
<comment type="caution">
    <text evidence="18">The sequence shown here is derived from an EMBL/GenBank/DDBJ whole genome shotgun (WGS) entry which is preliminary data.</text>
</comment>
<dbReference type="Pfam" id="PF22958">
    <property type="entry name" value="Ltn1_1st"/>
    <property type="match status" value="1"/>
</dbReference>
<dbReference type="GO" id="GO:1990112">
    <property type="term" value="C:RQC complex"/>
    <property type="evidence" value="ECO:0007669"/>
    <property type="project" value="UniProtKB-UniRule"/>
</dbReference>
<dbReference type="InterPro" id="IPR011989">
    <property type="entry name" value="ARM-like"/>
</dbReference>
<comment type="pathway">
    <text evidence="3 15">Protein modification; protein ubiquitination.</text>
</comment>
<dbReference type="InterPro" id="IPR016024">
    <property type="entry name" value="ARM-type_fold"/>
</dbReference>
<gene>
    <name evidence="18" type="ORF">TEOVI_000492900</name>
</gene>
<dbReference type="Gene3D" id="3.30.40.10">
    <property type="entry name" value="Zinc/RING finger domain, C3HC4 (zinc finger)"/>
    <property type="match status" value="1"/>
</dbReference>
<keyword evidence="7" id="KW-0963">Cytoplasm</keyword>
<feature type="compositionally biased region" description="Gly residues" evidence="16">
    <location>
        <begin position="715"/>
        <end position="726"/>
    </location>
</feature>
<keyword evidence="13 15" id="KW-0862">Zinc</keyword>
<evidence type="ECO:0000256" key="12">
    <source>
        <dbReference type="ARBA" id="ARBA00022786"/>
    </source>
</evidence>
<dbReference type="InterPro" id="IPR054478">
    <property type="entry name" value="LTN1_UBC"/>
</dbReference>
<proteinExistence type="inferred from homology"/>
<dbReference type="InterPro" id="IPR001841">
    <property type="entry name" value="Znf_RING"/>
</dbReference>
<dbReference type="InterPro" id="IPR054476">
    <property type="entry name" value="Ltn1_N"/>
</dbReference>
<dbReference type="PROSITE" id="PS50089">
    <property type="entry name" value="ZF_RING_2"/>
    <property type="match status" value="1"/>
</dbReference>
<dbReference type="InterPro" id="IPR039795">
    <property type="entry name" value="LTN1/Rkr1"/>
</dbReference>
<feature type="compositionally biased region" description="Acidic residues" evidence="16">
    <location>
        <begin position="698"/>
        <end position="707"/>
    </location>
</feature>
<feature type="compositionally biased region" description="Low complexity" evidence="16">
    <location>
        <begin position="734"/>
        <end position="750"/>
    </location>
</feature>
<evidence type="ECO:0000256" key="15">
    <source>
        <dbReference type="RuleBase" id="RU367090"/>
    </source>
</evidence>
<evidence type="ECO:0000256" key="11">
    <source>
        <dbReference type="ARBA" id="ARBA00022771"/>
    </source>
</evidence>
<evidence type="ECO:0000313" key="19">
    <source>
        <dbReference type="Proteomes" id="UP000195570"/>
    </source>
</evidence>
<evidence type="ECO:0000256" key="10">
    <source>
        <dbReference type="ARBA" id="ARBA00022737"/>
    </source>
</evidence>
<reference evidence="18" key="1">
    <citation type="submission" date="2016-09" db="EMBL/GenBank/DDBJ databases">
        <authorList>
            <person name="Hebert L."/>
            <person name="Moumen B."/>
        </authorList>
    </citation>
    <scope>NUCLEOTIDE SEQUENCE [LARGE SCALE GENOMIC DNA]</scope>
    <source>
        <strain evidence="18">OVI</strain>
    </source>
</reference>
<evidence type="ECO:0000256" key="7">
    <source>
        <dbReference type="ARBA" id="ARBA00022490"/>
    </source>
</evidence>
<feature type="region of interest" description="Disordered" evidence="16">
    <location>
        <begin position="695"/>
        <end position="750"/>
    </location>
</feature>
<dbReference type="GO" id="GO:0061630">
    <property type="term" value="F:ubiquitin protein ligase activity"/>
    <property type="evidence" value="ECO:0007669"/>
    <property type="project" value="UniProtKB-UniRule"/>
</dbReference>
<evidence type="ECO:0000259" key="17">
    <source>
        <dbReference type="PROSITE" id="PS50089"/>
    </source>
</evidence>
<dbReference type="RefSeq" id="XP_067077863.1">
    <property type="nucleotide sequence ID" value="XM_067221762.1"/>
</dbReference>
<dbReference type="Pfam" id="PF23009">
    <property type="entry name" value="UBC_like"/>
    <property type="match status" value="1"/>
</dbReference>
<evidence type="ECO:0000313" key="18">
    <source>
        <dbReference type="EMBL" id="SCU66409.1"/>
    </source>
</evidence>
<evidence type="ECO:0000256" key="3">
    <source>
        <dbReference type="ARBA" id="ARBA00004906"/>
    </source>
</evidence>
<comment type="catalytic activity">
    <reaction evidence="1 15">
        <text>S-ubiquitinyl-[E2 ubiquitin-conjugating enzyme]-L-cysteine + [acceptor protein]-L-lysine = [E2 ubiquitin-conjugating enzyme]-L-cysteine + N(6)-ubiquitinyl-[acceptor protein]-L-lysine.</text>
        <dbReference type="EC" id="2.3.2.27"/>
    </reaction>
</comment>
<dbReference type="GO" id="GO:0008270">
    <property type="term" value="F:zinc ion binding"/>
    <property type="evidence" value="ECO:0007669"/>
    <property type="project" value="UniProtKB-KW"/>
</dbReference>
<comment type="function">
    <text evidence="15">E3 ubiquitin-protein ligase. Component of the ribosome quality control complex (RQC), a ribosome-associated complex that mediates ubiquitination and extraction of incompletely synthesized nascent chains for proteasomal degradation.</text>
</comment>
<dbReference type="InterPro" id="IPR039804">
    <property type="entry name" value="RING-CH-C4HC3_LTN1"/>
</dbReference>
<evidence type="ECO:0000256" key="5">
    <source>
        <dbReference type="ARBA" id="ARBA00012483"/>
    </source>
</evidence>
<dbReference type="GO" id="GO:0072344">
    <property type="term" value="P:rescue of stalled ribosome"/>
    <property type="evidence" value="ECO:0007669"/>
    <property type="project" value="UniProtKB-UniRule"/>
</dbReference>
<evidence type="ECO:0000256" key="6">
    <source>
        <dbReference type="ARBA" id="ARBA00017157"/>
    </source>
</evidence>
<dbReference type="EC" id="2.3.2.27" evidence="5 15"/>
<name>A0A1G4I405_TRYEQ</name>
<comment type="similarity">
    <text evidence="4 15">Belongs to the LTN1 family.</text>
</comment>